<protein>
    <submittedName>
        <fullName evidence="2">Uncharacterized protein</fullName>
    </submittedName>
</protein>
<dbReference type="Proteomes" id="UP000464657">
    <property type="component" value="Chromosome"/>
</dbReference>
<proteinExistence type="predicted"/>
<keyword evidence="1" id="KW-0472">Membrane</keyword>
<evidence type="ECO:0000256" key="1">
    <source>
        <dbReference type="SAM" id="Phobius"/>
    </source>
</evidence>
<evidence type="ECO:0000313" key="2">
    <source>
        <dbReference type="EMBL" id="QHI36972.1"/>
    </source>
</evidence>
<dbReference type="KEGG" id="kan:IMCC3317_23430"/>
<keyword evidence="1" id="KW-1133">Transmembrane helix</keyword>
<feature type="transmembrane region" description="Helical" evidence="1">
    <location>
        <begin position="12"/>
        <end position="31"/>
    </location>
</feature>
<dbReference type="PROSITE" id="PS51257">
    <property type="entry name" value="PROKAR_LIPOPROTEIN"/>
    <property type="match status" value="1"/>
</dbReference>
<dbReference type="OrthoDB" id="1435947at2"/>
<gene>
    <name evidence="2" type="ORF">IMCC3317_23430</name>
</gene>
<keyword evidence="3" id="KW-1185">Reference proteome</keyword>
<dbReference type="AlphaFoldDB" id="A0A7L4ZK10"/>
<reference evidence="2 3" key="1">
    <citation type="journal article" date="2013" name="Int. J. Syst. Evol. Microbiol.">
        <title>Kordia antarctica sp. nov., isolated from Antarctic seawater.</title>
        <authorList>
            <person name="Baek K."/>
            <person name="Choi A."/>
            <person name="Kang I."/>
            <person name="Lee K."/>
            <person name="Cho J.C."/>
        </authorList>
    </citation>
    <scope>NUCLEOTIDE SEQUENCE [LARGE SCALE GENOMIC DNA]</scope>
    <source>
        <strain evidence="2 3">IMCC3317</strain>
    </source>
</reference>
<keyword evidence="1" id="KW-0812">Transmembrane</keyword>
<sequence length="303" mass="32746">MSNGIKRIGKGLFAIFMIKLSLVVGVLAFQACQTESTFDNEVQEEAKTNFLAALQETNQRLQEIVISPSATKGDIKGSDLMKENTTEITTFKMCLLLNQDDTADPSNTGVIDPTSVDTFGEIVTIGNQTGTRPVILDDANSDIIANDPVAFGYSMCFDIPVEPTVEAMELSIADAKNYLITKGLTESDIQNLFTADNEGGAIEEYNLVPTVMMLIAEEQNENSTASVNFMSLFGQNAHASRLGQCAGDALGISAIAEVVRLGVNSSAGKKLLKKAIRKVASRTLGWVGVAIFVYEFGDCMDWW</sequence>
<dbReference type="RefSeq" id="WP_160129636.1">
    <property type="nucleotide sequence ID" value="NZ_CP019288.1"/>
</dbReference>
<evidence type="ECO:0000313" key="3">
    <source>
        <dbReference type="Proteomes" id="UP000464657"/>
    </source>
</evidence>
<dbReference type="EMBL" id="CP019288">
    <property type="protein sequence ID" value="QHI36972.1"/>
    <property type="molecule type" value="Genomic_DNA"/>
</dbReference>
<accession>A0A7L4ZK10</accession>
<name>A0A7L4ZK10_9FLAO</name>
<organism evidence="2 3">
    <name type="scientific">Kordia antarctica</name>
    <dbReference type="NCBI Taxonomy" id="1218801"/>
    <lineage>
        <taxon>Bacteria</taxon>
        <taxon>Pseudomonadati</taxon>
        <taxon>Bacteroidota</taxon>
        <taxon>Flavobacteriia</taxon>
        <taxon>Flavobacteriales</taxon>
        <taxon>Flavobacteriaceae</taxon>
        <taxon>Kordia</taxon>
    </lineage>
</organism>